<dbReference type="RefSeq" id="XP_041199415.1">
    <property type="nucleotide sequence ID" value="XM_041342090.1"/>
</dbReference>
<evidence type="ECO:0000256" key="4">
    <source>
        <dbReference type="PROSITE-ProRule" id="PRU00134"/>
    </source>
</evidence>
<proteinExistence type="predicted"/>
<sequence>MLNKIPMPTAADITRMTYKGAEQLRSEQRPGGDPSKLDFATVPTCYNCDASIMGRKPLICAGCRSAVFCSKNCHTANWKTGRFGTQGHKFFCAKNKIHMEKVPQMQALLKQFPWGRIETDGTFAEPIVRAYYNVLGAEGFGYWSIPGGSNPHLKHASDPSGPSGALRVDDTKGFEHGYMLLSDKLLIDETGWKLEKRLIPRLVFEFGTEPELASKVDIVDWDSWYQWRNLPKESPAALLLHYPLTVYQLLVNVLQVTGPKRNSLESRQALNVHYIGAEVELNMLPLFSELALLLPHTDIKMTFFGIAVHSIVNKAKKNSIAMKAKQNEPVYTYTSPTSCGASTLSIFLHGDHENWDPRLPFLSGSKPDAIVGPNAGLTSYPAWQFVILCCHSDNTPFAVTEYAEQSAELQRDALPQIIAHALPRLHSAGMNGSELHNLTRPREYPIAFNPFQRPGQRNLGSVRLPNIPNGFTMRVVGNDEQEIKHPVSAGVLVPASDLNELLQKTEQFSLNGLD</sequence>
<evidence type="ECO:0000256" key="2">
    <source>
        <dbReference type="ARBA" id="ARBA00022771"/>
    </source>
</evidence>
<dbReference type="PROSITE" id="PS50865">
    <property type="entry name" value="ZF_MYND_2"/>
    <property type="match status" value="1"/>
</dbReference>
<evidence type="ECO:0000259" key="5">
    <source>
        <dbReference type="PROSITE" id="PS50865"/>
    </source>
</evidence>
<dbReference type="Pfam" id="PF01753">
    <property type="entry name" value="zf-MYND"/>
    <property type="match status" value="1"/>
</dbReference>
<gene>
    <name evidence="6" type="ORF">BJ212DRAFT_1573533</name>
</gene>
<protein>
    <recommendedName>
        <fullName evidence="5">MYND-type domain-containing protein</fullName>
    </recommendedName>
</protein>
<dbReference type="InterPro" id="IPR002893">
    <property type="entry name" value="Znf_MYND"/>
</dbReference>
<evidence type="ECO:0000256" key="3">
    <source>
        <dbReference type="ARBA" id="ARBA00022833"/>
    </source>
</evidence>
<dbReference type="PANTHER" id="PTHR47570">
    <property type="entry name" value="ZINC ION BINDING PROTEIN"/>
    <property type="match status" value="1"/>
</dbReference>
<dbReference type="GeneID" id="64636106"/>
<evidence type="ECO:0000313" key="7">
    <source>
        <dbReference type="Proteomes" id="UP000807769"/>
    </source>
</evidence>
<comment type="caution">
    <text evidence="6">The sequence shown here is derived from an EMBL/GenBank/DDBJ whole genome shotgun (WGS) entry which is preliminary data.</text>
</comment>
<dbReference type="OrthoDB" id="432970at2759"/>
<dbReference type="AlphaFoldDB" id="A0A9P7EP31"/>
<keyword evidence="2 4" id="KW-0863">Zinc-finger</keyword>
<organism evidence="6 7">
    <name type="scientific">Suillus subaureus</name>
    <dbReference type="NCBI Taxonomy" id="48587"/>
    <lineage>
        <taxon>Eukaryota</taxon>
        <taxon>Fungi</taxon>
        <taxon>Dikarya</taxon>
        <taxon>Basidiomycota</taxon>
        <taxon>Agaricomycotina</taxon>
        <taxon>Agaricomycetes</taxon>
        <taxon>Agaricomycetidae</taxon>
        <taxon>Boletales</taxon>
        <taxon>Suillineae</taxon>
        <taxon>Suillaceae</taxon>
        <taxon>Suillus</taxon>
    </lineage>
</organism>
<dbReference type="Pfam" id="PF20179">
    <property type="entry name" value="MSS51_C"/>
    <property type="match status" value="1"/>
</dbReference>
<dbReference type="InterPro" id="IPR046824">
    <property type="entry name" value="Mss51-like_C"/>
</dbReference>
<reference evidence="6" key="1">
    <citation type="journal article" date="2020" name="New Phytol.">
        <title>Comparative genomics reveals dynamic genome evolution in host specialist ectomycorrhizal fungi.</title>
        <authorList>
            <person name="Lofgren L.A."/>
            <person name="Nguyen N.H."/>
            <person name="Vilgalys R."/>
            <person name="Ruytinx J."/>
            <person name="Liao H.L."/>
            <person name="Branco S."/>
            <person name="Kuo A."/>
            <person name="LaButti K."/>
            <person name="Lipzen A."/>
            <person name="Andreopoulos W."/>
            <person name="Pangilinan J."/>
            <person name="Riley R."/>
            <person name="Hundley H."/>
            <person name="Na H."/>
            <person name="Barry K."/>
            <person name="Grigoriev I.V."/>
            <person name="Stajich J.E."/>
            <person name="Kennedy P.G."/>
        </authorList>
    </citation>
    <scope>NUCLEOTIDE SEQUENCE</scope>
    <source>
        <strain evidence="6">MN1</strain>
    </source>
</reference>
<keyword evidence="3" id="KW-0862">Zinc</keyword>
<dbReference type="Gene3D" id="6.10.140.2220">
    <property type="match status" value="1"/>
</dbReference>
<dbReference type="GO" id="GO:0008270">
    <property type="term" value="F:zinc ion binding"/>
    <property type="evidence" value="ECO:0007669"/>
    <property type="project" value="UniProtKB-KW"/>
</dbReference>
<evidence type="ECO:0000256" key="1">
    <source>
        <dbReference type="ARBA" id="ARBA00022723"/>
    </source>
</evidence>
<dbReference type="PANTHER" id="PTHR47570:SF1">
    <property type="entry name" value="ZINC ION BINDING PROTEIN"/>
    <property type="match status" value="1"/>
</dbReference>
<dbReference type="Proteomes" id="UP000807769">
    <property type="component" value="Unassembled WGS sequence"/>
</dbReference>
<keyword evidence="1" id="KW-0479">Metal-binding</keyword>
<keyword evidence="7" id="KW-1185">Reference proteome</keyword>
<feature type="domain" description="MYND-type" evidence="5">
    <location>
        <begin position="45"/>
        <end position="92"/>
    </location>
</feature>
<accession>A0A9P7EP31</accession>
<dbReference type="SUPFAM" id="SSF144232">
    <property type="entry name" value="HIT/MYND zinc finger-like"/>
    <property type="match status" value="1"/>
</dbReference>
<name>A0A9P7EP31_9AGAM</name>
<dbReference type="EMBL" id="JABBWG010000002">
    <property type="protein sequence ID" value="KAG1826162.1"/>
    <property type="molecule type" value="Genomic_DNA"/>
</dbReference>
<evidence type="ECO:0000313" key="6">
    <source>
        <dbReference type="EMBL" id="KAG1826162.1"/>
    </source>
</evidence>